<organism evidence="2 3">
    <name type="scientific">Polypedilum vanderplanki</name>
    <name type="common">Sleeping chironomid midge</name>
    <dbReference type="NCBI Taxonomy" id="319348"/>
    <lineage>
        <taxon>Eukaryota</taxon>
        <taxon>Metazoa</taxon>
        <taxon>Ecdysozoa</taxon>
        <taxon>Arthropoda</taxon>
        <taxon>Hexapoda</taxon>
        <taxon>Insecta</taxon>
        <taxon>Pterygota</taxon>
        <taxon>Neoptera</taxon>
        <taxon>Endopterygota</taxon>
        <taxon>Diptera</taxon>
        <taxon>Nematocera</taxon>
        <taxon>Chironomoidea</taxon>
        <taxon>Chironomidae</taxon>
        <taxon>Chironominae</taxon>
        <taxon>Polypedilum</taxon>
        <taxon>Polypedilum</taxon>
    </lineage>
</organism>
<evidence type="ECO:0000313" key="2">
    <source>
        <dbReference type="EMBL" id="KAG5667037.1"/>
    </source>
</evidence>
<proteinExistence type="predicted"/>
<keyword evidence="1" id="KW-0472">Membrane</keyword>
<dbReference type="EMBL" id="JADBJN010000004">
    <property type="protein sequence ID" value="KAG5667037.1"/>
    <property type="molecule type" value="Genomic_DNA"/>
</dbReference>
<feature type="transmembrane region" description="Helical" evidence="1">
    <location>
        <begin position="72"/>
        <end position="94"/>
    </location>
</feature>
<keyword evidence="3" id="KW-1185">Reference proteome</keyword>
<accession>A0A9J6BBF8</accession>
<evidence type="ECO:0000313" key="3">
    <source>
        <dbReference type="Proteomes" id="UP001107558"/>
    </source>
</evidence>
<feature type="transmembrane region" description="Helical" evidence="1">
    <location>
        <begin position="7"/>
        <end position="26"/>
    </location>
</feature>
<protein>
    <recommendedName>
        <fullName evidence="4">Transmembrane protein</fullName>
    </recommendedName>
</protein>
<comment type="caution">
    <text evidence="2">The sequence shown here is derived from an EMBL/GenBank/DDBJ whole genome shotgun (WGS) entry which is preliminary data.</text>
</comment>
<dbReference type="Proteomes" id="UP001107558">
    <property type="component" value="Chromosome 4"/>
</dbReference>
<keyword evidence="1" id="KW-1133">Transmembrane helix</keyword>
<feature type="transmembrane region" description="Helical" evidence="1">
    <location>
        <begin position="100"/>
        <end position="121"/>
    </location>
</feature>
<reference evidence="2" key="1">
    <citation type="submission" date="2021-03" db="EMBL/GenBank/DDBJ databases">
        <title>Chromosome level genome of the anhydrobiotic midge Polypedilum vanderplanki.</title>
        <authorList>
            <person name="Yoshida Y."/>
            <person name="Kikawada T."/>
            <person name="Gusev O."/>
        </authorList>
    </citation>
    <scope>NUCLEOTIDE SEQUENCE</scope>
    <source>
        <strain evidence="2">NIAS01</strain>
        <tissue evidence="2">Whole body or cell culture</tissue>
    </source>
</reference>
<evidence type="ECO:0008006" key="4">
    <source>
        <dbReference type="Google" id="ProtNLM"/>
    </source>
</evidence>
<gene>
    <name evidence="2" type="ORF">PVAND_015038</name>
</gene>
<name>A0A9J6BBF8_POLVA</name>
<evidence type="ECO:0000256" key="1">
    <source>
        <dbReference type="SAM" id="Phobius"/>
    </source>
</evidence>
<feature type="transmembrane region" description="Helical" evidence="1">
    <location>
        <begin position="38"/>
        <end position="60"/>
    </location>
</feature>
<sequence length="179" mass="20631">MVTYICLVNSCYIAVLMMILNSYNVLVENMSGYEKLEMLLVASLVNFLCYYLFASLLLVLAVNERQSQGTNFFLMIHGASASFIFLSGLVFANIFSSYELLSFIIFDFFFRLYGFFTIFYLSKKFRNEEHEANLAKFTEFVNLLNSGGSFTEGDQRTSYCETYENGVRNKRDSNILINI</sequence>
<dbReference type="AlphaFoldDB" id="A0A9J6BBF8"/>
<keyword evidence="1" id="KW-0812">Transmembrane</keyword>